<dbReference type="OrthoDB" id="433474at2759"/>
<dbReference type="AlphaFoldDB" id="A0A482VTL5"/>
<gene>
    <name evidence="1" type="ORF">BDFB_015022</name>
</gene>
<evidence type="ECO:0000313" key="2">
    <source>
        <dbReference type="Proteomes" id="UP000292052"/>
    </source>
</evidence>
<accession>A0A482VTL5</accession>
<dbReference type="Proteomes" id="UP000292052">
    <property type="component" value="Unassembled WGS sequence"/>
</dbReference>
<feature type="non-terminal residue" evidence="1">
    <location>
        <position position="160"/>
    </location>
</feature>
<protein>
    <submittedName>
        <fullName evidence="1">Uncharacterized protein</fullName>
    </submittedName>
</protein>
<sequence length="160" mass="18047">IFIGYELCSDVSLPEIIEEIKTATRKCIDYAKQNKSKSLHLCGYSAGSHLVATLFTNFVMSLTEEDRLIIKSAILIAGIYDLCEIPKTSVNVMLELNEIEALKLSPYKQDIPKDIKTSFYVISAENDSPEFKKQSKEFHAKLQNLGLESKLLTVDNVNHF</sequence>
<feature type="non-terminal residue" evidence="1">
    <location>
        <position position="1"/>
    </location>
</feature>
<dbReference type="EMBL" id="QDEB01065608">
    <property type="protein sequence ID" value="RZC36056.1"/>
    <property type="molecule type" value="Genomic_DNA"/>
</dbReference>
<reference evidence="1 2" key="1">
    <citation type="submission" date="2017-03" db="EMBL/GenBank/DDBJ databases">
        <title>Genome of the blue death feigning beetle - Asbolus verrucosus.</title>
        <authorList>
            <person name="Rider S.D."/>
        </authorList>
    </citation>
    <scope>NUCLEOTIDE SEQUENCE [LARGE SCALE GENOMIC DNA]</scope>
    <source>
        <strain evidence="1">Butters</strain>
        <tissue evidence="1">Head and leg muscle</tissue>
    </source>
</reference>
<dbReference type="SUPFAM" id="SSF53474">
    <property type="entry name" value="alpha/beta-Hydrolases"/>
    <property type="match status" value="1"/>
</dbReference>
<name>A0A482VTL5_ASBVE</name>
<keyword evidence="2" id="KW-1185">Reference proteome</keyword>
<dbReference type="Gene3D" id="3.40.50.1820">
    <property type="entry name" value="alpha/beta hydrolase"/>
    <property type="match status" value="1"/>
</dbReference>
<dbReference type="InterPro" id="IPR029058">
    <property type="entry name" value="AB_hydrolase_fold"/>
</dbReference>
<comment type="caution">
    <text evidence="1">The sequence shown here is derived from an EMBL/GenBank/DDBJ whole genome shotgun (WGS) entry which is preliminary data.</text>
</comment>
<organism evidence="1 2">
    <name type="scientific">Asbolus verrucosus</name>
    <name type="common">Desert ironclad beetle</name>
    <dbReference type="NCBI Taxonomy" id="1661398"/>
    <lineage>
        <taxon>Eukaryota</taxon>
        <taxon>Metazoa</taxon>
        <taxon>Ecdysozoa</taxon>
        <taxon>Arthropoda</taxon>
        <taxon>Hexapoda</taxon>
        <taxon>Insecta</taxon>
        <taxon>Pterygota</taxon>
        <taxon>Neoptera</taxon>
        <taxon>Endopterygota</taxon>
        <taxon>Coleoptera</taxon>
        <taxon>Polyphaga</taxon>
        <taxon>Cucujiformia</taxon>
        <taxon>Tenebrionidae</taxon>
        <taxon>Pimeliinae</taxon>
        <taxon>Asbolus</taxon>
    </lineage>
</organism>
<proteinExistence type="predicted"/>
<evidence type="ECO:0000313" key="1">
    <source>
        <dbReference type="EMBL" id="RZC36056.1"/>
    </source>
</evidence>
<dbReference type="STRING" id="1661398.A0A482VTL5"/>